<dbReference type="Pfam" id="PF04138">
    <property type="entry name" value="GtrA_DPMS_TM"/>
    <property type="match status" value="1"/>
</dbReference>
<accession>A0A6B1DP22</accession>
<evidence type="ECO:0000256" key="1">
    <source>
        <dbReference type="ARBA" id="ARBA00004141"/>
    </source>
</evidence>
<dbReference type="GO" id="GO:0005886">
    <property type="term" value="C:plasma membrane"/>
    <property type="evidence" value="ECO:0007669"/>
    <property type="project" value="TreeGrafter"/>
</dbReference>
<evidence type="ECO:0000256" key="2">
    <source>
        <dbReference type="ARBA" id="ARBA00009399"/>
    </source>
</evidence>
<comment type="caution">
    <text evidence="8">The sequence shown here is derived from an EMBL/GenBank/DDBJ whole genome shotgun (WGS) entry which is preliminary data.</text>
</comment>
<dbReference type="GO" id="GO:0000271">
    <property type="term" value="P:polysaccharide biosynthetic process"/>
    <property type="evidence" value="ECO:0007669"/>
    <property type="project" value="InterPro"/>
</dbReference>
<evidence type="ECO:0000256" key="6">
    <source>
        <dbReference type="SAM" id="Phobius"/>
    </source>
</evidence>
<protein>
    <submittedName>
        <fullName evidence="8">GtrA family protein</fullName>
    </submittedName>
</protein>
<dbReference type="EMBL" id="VXPY01000013">
    <property type="protein sequence ID" value="MYD89037.1"/>
    <property type="molecule type" value="Genomic_DNA"/>
</dbReference>
<keyword evidence="3 6" id="KW-0812">Transmembrane</keyword>
<dbReference type="AlphaFoldDB" id="A0A6B1DP22"/>
<comment type="subcellular location">
    <subcellularLocation>
        <location evidence="1">Membrane</location>
        <topology evidence="1">Multi-pass membrane protein</topology>
    </subcellularLocation>
</comment>
<evidence type="ECO:0000259" key="7">
    <source>
        <dbReference type="Pfam" id="PF04138"/>
    </source>
</evidence>
<dbReference type="PANTHER" id="PTHR38459">
    <property type="entry name" value="PROPHAGE BACTOPRENOL-LINKED GLUCOSE TRANSLOCASE HOMOLOG"/>
    <property type="match status" value="1"/>
</dbReference>
<gene>
    <name evidence="8" type="ORF">F4Y08_01690</name>
</gene>
<sequence length="183" mass="20245">MPGAHLPVPMPAVTMWKYRTDLLRDPDFREEVLRFLRFALVGGLGTVTDVGILNLLHKVAGLPLFWANAVGFYCAVAQNFMLHRRFTFPNQERDTAARQLGLFTAISMIGLGLSQLVLLGLHRLALDYWVALLGDPGAGYDVSYNAAKLISIAVVLIWNFTGNRLWTFATPAAKDGARHAHPD</sequence>
<comment type="similarity">
    <text evidence="2">Belongs to the GtrA family.</text>
</comment>
<evidence type="ECO:0000313" key="8">
    <source>
        <dbReference type="EMBL" id="MYD89037.1"/>
    </source>
</evidence>
<evidence type="ECO:0000256" key="5">
    <source>
        <dbReference type="ARBA" id="ARBA00023136"/>
    </source>
</evidence>
<dbReference type="PANTHER" id="PTHR38459:SF1">
    <property type="entry name" value="PROPHAGE BACTOPRENOL-LINKED GLUCOSE TRANSLOCASE HOMOLOG"/>
    <property type="match status" value="1"/>
</dbReference>
<proteinExistence type="inferred from homology"/>
<organism evidence="8">
    <name type="scientific">Caldilineaceae bacterium SB0662_bin_9</name>
    <dbReference type="NCBI Taxonomy" id="2605258"/>
    <lineage>
        <taxon>Bacteria</taxon>
        <taxon>Bacillati</taxon>
        <taxon>Chloroflexota</taxon>
        <taxon>Caldilineae</taxon>
        <taxon>Caldilineales</taxon>
        <taxon>Caldilineaceae</taxon>
    </lineage>
</organism>
<evidence type="ECO:0000256" key="3">
    <source>
        <dbReference type="ARBA" id="ARBA00022692"/>
    </source>
</evidence>
<feature type="domain" description="GtrA/DPMS transmembrane" evidence="7">
    <location>
        <begin position="37"/>
        <end position="168"/>
    </location>
</feature>
<name>A0A6B1DP22_9CHLR</name>
<reference evidence="8" key="1">
    <citation type="submission" date="2019-09" db="EMBL/GenBank/DDBJ databases">
        <title>Characterisation of the sponge microbiome using genome-centric metagenomics.</title>
        <authorList>
            <person name="Engelberts J.P."/>
            <person name="Robbins S.J."/>
            <person name="De Goeij J.M."/>
            <person name="Aranda M."/>
            <person name="Bell S.C."/>
            <person name="Webster N.S."/>
        </authorList>
    </citation>
    <scope>NUCLEOTIDE SEQUENCE</scope>
    <source>
        <strain evidence="8">SB0662_bin_9</strain>
    </source>
</reference>
<dbReference type="InterPro" id="IPR051401">
    <property type="entry name" value="GtrA_CellWall_Glycosyl"/>
</dbReference>
<evidence type="ECO:0000256" key="4">
    <source>
        <dbReference type="ARBA" id="ARBA00022989"/>
    </source>
</evidence>
<feature type="transmembrane region" description="Helical" evidence="6">
    <location>
        <begin position="62"/>
        <end position="82"/>
    </location>
</feature>
<keyword evidence="5 6" id="KW-0472">Membrane</keyword>
<feature type="transmembrane region" description="Helical" evidence="6">
    <location>
        <begin position="142"/>
        <end position="160"/>
    </location>
</feature>
<feature type="transmembrane region" description="Helical" evidence="6">
    <location>
        <begin position="102"/>
        <end position="122"/>
    </location>
</feature>
<dbReference type="InterPro" id="IPR007267">
    <property type="entry name" value="GtrA_DPMS_TM"/>
</dbReference>
<keyword evidence="4 6" id="KW-1133">Transmembrane helix</keyword>